<dbReference type="Proteomes" id="UP000604825">
    <property type="component" value="Unassembled WGS sequence"/>
</dbReference>
<dbReference type="InterPro" id="IPR001969">
    <property type="entry name" value="Aspartic_peptidase_AS"/>
</dbReference>
<accession>A0A811S1V7</accession>
<dbReference type="Gene3D" id="2.40.70.10">
    <property type="entry name" value="Acid Proteases"/>
    <property type="match status" value="1"/>
</dbReference>
<reference evidence="2" key="1">
    <citation type="submission" date="2020-10" db="EMBL/GenBank/DDBJ databases">
        <authorList>
            <person name="Han B."/>
            <person name="Lu T."/>
            <person name="Zhao Q."/>
            <person name="Huang X."/>
            <person name="Zhao Y."/>
        </authorList>
    </citation>
    <scope>NUCLEOTIDE SEQUENCE</scope>
</reference>
<organism evidence="2 3">
    <name type="scientific">Miscanthus lutarioriparius</name>
    <dbReference type="NCBI Taxonomy" id="422564"/>
    <lineage>
        <taxon>Eukaryota</taxon>
        <taxon>Viridiplantae</taxon>
        <taxon>Streptophyta</taxon>
        <taxon>Embryophyta</taxon>
        <taxon>Tracheophyta</taxon>
        <taxon>Spermatophyta</taxon>
        <taxon>Magnoliopsida</taxon>
        <taxon>Liliopsida</taxon>
        <taxon>Poales</taxon>
        <taxon>Poaceae</taxon>
        <taxon>PACMAD clade</taxon>
        <taxon>Panicoideae</taxon>
        <taxon>Andropogonodae</taxon>
        <taxon>Andropogoneae</taxon>
        <taxon>Saccharinae</taxon>
        <taxon>Miscanthus</taxon>
    </lineage>
</organism>
<dbReference type="GO" id="GO:0006508">
    <property type="term" value="P:proteolysis"/>
    <property type="evidence" value="ECO:0007669"/>
    <property type="project" value="InterPro"/>
</dbReference>
<sequence>MDPNLKIMIEKLDGLTKRFDDREVHWERRFSGLERNLTARGEYVDRRLTELESRGSASTDPDIAKRLSTLESACVDNEAAITKRLAAIESNRVVITDDDCDARVTALETLEGIVDDLRTQVQKVSRNYDRGVFDASSHQPGVMAPSAPAAADSSAGVAKSANGHHVVMTTRVPEFGSSTPTTHGPANGMVSTRPLPLLRAPPPVPPYPPAPNPLPRPVVPFPLPHPPYPAQSYPPLPYPIPPVPYPAPPYHPNPPHHQNSSSRLPKFDFPKFDGENPRLWRTRCENYFSMYSFEPHMWIRVATMQMEEAGGTQELARPSSSSLFSNIPKTALPLPPPPKPDKFKASAENSTSSPLDSKLVAVKAYRKAMGLCYKRGLKWSRDHKCAPEVLHAIHDLWESLSVDDCSSSLDTSTEQPEQLFLALSKIAIGGAPAPRTIQFSGNIEGLPLSILIDSGSSSSFISDRIVKQLSSQTMVASRTSVHVAGGGILFSEGILYDVTCSIGNYSFHSDLKILPLTKFDLLVGMD</sequence>
<dbReference type="PROSITE" id="PS00141">
    <property type="entry name" value="ASP_PROTEASE"/>
    <property type="match status" value="1"/>
</dbReference>
<dbReference type="PRINTS" id="PR01217">
    <property type="entry name" value="PRICHEXTENSN"/>
</dbReference>
<keyword evidence="3" id="KW-1185">Reference proteome</keyword>
<comment type="caution">
    <text evidence="2">The sequence shown here is derived from an EMBL/GenBank/DDBJ whole genome shotgun (WGS) entry which is preliminary data.</text>
</comment>
<evidence type="ECO:0000313" key="3">
    <source>
        <dbReference type="Proteomes" id="UP000604825"/>
    </source>
</evidence>
<gene>
    <name evidence="2" type="ORF">NCGR_LOCUS59448</name>
</gene>
<dbReference type="GO" id="GO:0004190">
    <property type="term" value="F:aspartic-type endopeptidase activity"/>
    <property type="evidence" value="ECO:0007669"/>
    <property type="project" value="InterPro"/>
</dbReference>
<dbReference type="OrthoDB" id="696591at2759"/>
<evidence type="ECO:0000256" key="1">
    <source>
        <dbReference type="SAM" id="MobiDB-lite"/>
    </source>
</evidence>
<evidence type="ECO:0000313" key="2">
    <source>
        <dbReference type="EMBL" id="CAD6335350.1"/>
    </source>
</evidence>
<dbReference type="InterPro" id="IPR021109">
    <property type="entry name" value="Peptidase_aspartic_dom_sf"/>
</dbReference>
<dbReference type="EMBL" id="CAJGYO010000018">
    <property type="protein sequence ID" value="CAD6335350.1"/>
    <property type="molecule type" value="Genomic_DNA"/>
</dbReference>
<name>A0A811S1V7_9POAL</name>
<protein>
    <submittedName>
        <fullName evidence="2">Uncharacterized protein</fullName>
    </submittedName>
</protein>
<dbReference type="AlphaFoldDB" id="A0A811S1V7"/>
<feature type="region of interest" description="Disordered" evidence="1">
    <location>
        <begin position="328"/>
        <end position="352"/>
    </location>
</feature>
<proteinExistence type="predicted"/>
<dbReference type="SUPFAM" id="SSF50630">
    <property type="entry name" value="Acid proteases"/>
    <property type="match status" value="1"/>
</dbReference>
<dbReference type="Pfam" id="PF08284">
    <property type="entry name" value="RVP_2"/>
    <property type="match status" value="1"/>
</dbReference>